<accession>G2YMY5</accession>
<reference evidence="2" key="1">
    <citation type="journal article" date="2011" name="PLoS Genet.">
        <title>Genomic analysis of the necrotrophic fungal pathogens Sclerotinia sclerotiorum and Botrytis cinerea.</title>
        <authorList>
            <person name="Amselem J."/>
            <person name="Cuomo C.A."/>
            <person name="van Kan J.A."/>
            <person name="Viaud M."/>
            <person name="Benito E.P."/>
            <person name="Couloux A."/>
            <person name="Coutinho P.M."/>
            <person name="de Vries R.P."/>
            <person name="Dyer P.S."/>
            <person name="Fillinger S."/>
            <person name="Fournier E."/>
            <person name="Gout L."/>
            <person name="Hahn M."/>
            <person name="Kohn L."/>
            <person name="Lapalu N."/>
            <person name="Plummer K.M."/>
            <person name="Pradier J.M."/>
            <person name="Quevillon E."/>
            <person name="Sharon A."/>
            <person name="Simon A."/>
            <person name="ten Have A."/>
            <person name="Tudzynski B."/>
            <person name="Tudzynski P."/>
            <person name="Wincker P."/>
            <person name="Andrew M."/>
            <person name="Anthouard V."/>
            <person name="Beever R.E."/>
            <person name="Beffa R."/>
            <person name="Benoit I."/>
            <person name="Bouzid O."/>
            <person name="Brault B."/>
            <person name="Chen Z."/>
            <person name="Choquer M."/>
            <person name="Collemare J."/>
            <person name="Cotton P."/>
            <person name="Danchin E.G."/>
            <person name="Da Silva C."/>
            <person name="Gautier A."/>
            <person name="Giraud C."/>
            <person name="Giraud T."/>
            <person name="Gonzalez C."/>
            <person name="Grossetete S."/>
            <person name="Guldener U."/>
            <person name="Henrissat B."/>
            <person name="Howlett B.J."/>
            <person name="Kodira C."/>
            <person name="Kretschmer M."/>
            <person name="Lappartient A."/>
            <person name="Leroch M."/>
            <person name="Levis C."/>
            <person name="Mauceli E."/>
            <person name="Neuveglise C."/>
            <person name="Oeser B."/>
            <person name="Pearson M."/>
            <person name="Poulain J."/>
            <person name="Poussereau N."/>
            <person name="Quesneville H."/>
            <person name="Rascle C."/>
            <person name="Schumacher J."/>
            <person name="Segurens B."/>
            <person name="Sexton A."/>
            <person name="Silva E."/>
            <person name="Sirven C."/>
            <person name="Soanes D.M."/>
            <person name="Talbot N.J."/>
            <person name="Templeton M."/>
            <person name="Yandava C."/>
            <person name="Yarden O."/>
            <person name="Zeng Q."/>
            <person name="Rollins J.A."/>
            <person name="Lebrun M.H."/>
            <person name="Dickman M."/>
        </authorList>
    </citation>
    <scope>NUCLEOTIDE SEQUENCE [LARGE SCALE GENOMIC DNA]</scope>
    <source>
        <strain evidence="2">T4</strain>
    </source>
</reference>
<evidence type="ECO:0000313" key="1">
    <source>
        <dbReference type="EMBL" id="CCD52983.1"/>
    </source>
</evidence>
<dbReference type="Proteomes" id="UP000008177">
    <property type="component" value="Unplaced contigs"/>
</dbReference>
<protein>
    <submittedName>
        <fullName evidence="1">Uncharacterized protein</fullName>
    </submittedName>
</protein>
<sequence>MSNNTFQGQQYLRYGNNYNYLDNNRSQFLDVEPCHERTLPIDHRYTELSEPY</sequence>
<organism evidence="1 2">
    <name type="scientific">Botryotinia fuckeliana (strain T4)</name>
    <name type="common">Noble rot fungus</name>
    <name type="synonym">Botrytis cinerea</name>
    <dbReference type="NCBI Taxonomy" id="999810"/>
    <lineage>
        <taxon>Eukaryota</taxon>
        <taxon>Fungi</taxon>
        <taxon>Dikarya</taxon>
        <taxon>Ascomycota</taxon>
        <taxon>Pezizomycotina</taxon>
        <taxon>Leotiomycetes</taxon>
        <taxon>Helotiales</taxon>
        <taxon>Sclerotiniaceae</taxon>
        <taxon>Botrytis</taxon>
    </lineage>
</organism>
<gene>
    <name evidence="1" type="ORF">BofuT4_uP139070.1</name>
</gene>
<dbReference type="AlphaFoldDB" id="G2YMY5"/>
<name>G2YMY5_BOTF4</name>
<dbReference type="InParanoid" id="G2YMY5"/>
<dbReference type="HOGENOM" id="CLU_3087008_0_0_1"/>
<dbReference type="EMBL" id="FQ790345">
    <property type="protein sequence ID" value="CCD52983.1"/>
    <property type="molecule type" value="Genomic_DNA"/>
</dbReference>
<proteinExistence type="predicted"/>
<evidence type="ECO:0000313" key="2">
    <source>
        <dbReference type="Proteomes" id="UP000008177"/>
    </source>
</evidence>